<reference evidence="1 2" key="1">
    <citation type="journal article" date="2014" name="Genome Announc.">
        <title>Draft genome sequences of eight enterohepatic helicobacter species isolated from both laboratory and wild rodents.</title>
        <authorList>
            <person name="Sheh A."/>
            <person name="Shen Z."/>
            <person name="Fox J.G."/>
        </authorList>
    </citation>
    <scope>NUCLEOTIDE SEQUENCE [LARGE SCALE GENOMIC DNA]</scope>
    <source>
        <strain evidence="1 2">MIT 96-1001</strain>
    </source>
</reference>
<dbReference type="EMBL" id="JRPE02000002">
    <property type="protein sequence ID" value="TLD93560.1"/>
    <property type="molecule type" value="Genomic_DNA"/>
</dbReference>
<evidence type="ECO:0000313" key="2">
    <source>
        <dbReference type="Proteomes" id="UP000029921"/>
    </source>
</evidence>
<name>A0A4U8T271_9HELI</name>
<sequence length="63" mass="6649">MTEKAVESQADSATTAVARHALATHKINGGVSLRESPTLKVSSEWGIAKGERATSQFKPLPLS</sequence>
<gene>
    <name evidence="1" type="ORF">LS74_002265</name>
</gene>
<comment type="caution">
    <text evidence="1">The sequence shown here is derived from an EMBL/GenBank/DDBJ whole genome shotgun (WGS) entry which is preliminary data.</text>
</comment>
<dbReference type="Proteomes" id="UP000029921">
    <property type="component" value="Unassembled WGS sequence"/>
</dbReference>
<organism evidence="1 2">
    <name type="scientific">Helicobacter magdeburgensis</name>
    <dbReference type="NCBI Taxonomy" id="471858"/>
    <lineage>
        <taxon>Bacteria</taxon>
        <taxon>Pseudomonadati</taxon>
        <taxon>Campylobacterota</taxon>
        <taxon>Epsilonproteobacteria</taxon>
        <taxon>Campylobacterales</taxon>
        <taxon>Helicobacteraceae</taxon>
        <taxon>Helicobacter</taxon>
    </lineage>
</organism>
<protein>
    <submittedName>
        <fullName evidence="1">Uncharacterized protein</fullName>
    </submittedName>
</protein>
<accession>A0A4U8T271</accession>
<keyword evidence="2" id="KW-1185">Reference proteome</keyword>
<proteinExistence type="predicted"/>
<dbReference type="RefSeq" id="WP_034585732.1">
    <property type="nucleotide sequence ID" value="NZ_JRPE02000002.1"/>
</dbReference>
<evidence type="ECO:0000313" key="1">
    <source>
        <dbReference type="EMBL" id="TLD93560.1"/>
    </source>
</evidence>
<dbReference type="AlphaFoldDB" id="A0A4U8T271"/>